<proteinExistence type="predicted"/>
<name>A0A139ST42_9BACT</name>
<dbReference type="AlphaFoldDB" id="A0A139ST42"/>
<evidence type="ECO:0000313" key="1">
    <source>
        <dbReference type="EMBL" id="KXU37684.1"/>
    </source>
</evidence>
<dbReference type="STRING" id="1548207.AXK11_00145"/>
<protein>
    <submittedName>
        <fullName evidence="1">Uncharacterized protein</fullName>
    </submittedName>
</protein>
<dbReference type="Proteomes" id="UP000070058">
    <property type="component" value="Unassembled WGS sequence"/>
</dbReference>
<evidence type="ECO:0000313" key="2">
    <source>
        <dbReference type="Proteomes" id="UP000070058"/>
    </source>
</evidence>
<accession>A0A139ST42</accession>
<organism evidence="1 2">
    <name type="scientific">Cephaloticoccus primus</name>
    <dbReference type="NCBI Taxonomy" id="1548207"/>
    <lineage>
        <taxon>Bacteria</taxon>
        <taxon>Pseudomonadati</taxon>
        <taxon>Verrucomicrobiota</taxon>
        <taxon>Opitutia</taxon>
        <taxon>Opitutales</taxon>
        <taxon>Opitutaceae</taxon>
        <taxon>Cephaloticoccus</taxon>
    </lineage>
</organism>
<sequence>MTGAPTPKSYLSEAERAEILAEGEVEDLYLEESSAARDAGDMDACWAWLARAEHPAHSLVRLKRRHGASFIRKWGFNDTLARAKYGDDWLEKEYDLYGQITG</sequence>
<reference evidence="2" key="1">
    <citation type="submission" date="2016-02" db="EMBL/GenBank/DDBJ databases">
        <authorList>
            <person name="Sanders J.G."/>
            <person name="Lin J.Y."/>
            <person name="Wertz J.T."/>
            <person name="Russell J.A."/>
            <person name="Moreau C.S."/>
            <person name="Powell S."/>
        </authorList>
    </citation>
    <scope>NUCLEOTIDE SEQUENCE [LARGE SCALE GENOMIC DNA]</scope>
    <source>
        <strain evidence="2">CAG34</strain>
    </source>
</reference>
<comment type="caution">
    <text evidence="1">The sequence shown here is derived from an EMBL/GenBank/DDBJ whole genome shotgun (WGS) entry which is preliminary data.</text>
</comment>
<dbReference type="EMBL" id="LSZQ01000012">
    <property type="protein sequence ID" value="KXU37684.1"/>
    <property type="molecule type" value="Genomic_DNA"/>
</dbReference>
<keyword evidence="2" id="KW-1185">Reference proteome</keyword>
<dbReference type="OrthoDB" id="7925725at2"/>
<gene>
    <name evidence="1" type="ORF">AXK11_00145</name>
</gene>